<dbReference type="NCBIfam" id="TIGR00621">
    <property type="entry name" value="ssb"/>
    <property type="match status" value="1"/>
</dbReference>
<proteinExistence type="inferred from homology"/>
<dbReference type="GO" id="GO:0009295">
    <property type="term" value="C:nucleoid"/>
    <property type="evidence" value="ECO:0007669"/>
    <property type="project" value="TreeGrafter"/>
</dbReference>
<dbReference type="InterPro" id="IPR011344">
    <property type="entry name" value="ssDNA-bd"/>
</dbReference>
<sequence length="146" mass="16612">MNQVVFVGRLVRQPELKELAENLCVVNNCIAVHRPLRNQHGEEVTDFIPFVVWNRLAEILVKYCDKGDQIALSGRMQSRKYENKEKQTVYVVECLVAGLTLIAGPVNKAKNMTTDLCEEETFTSEEAEEFQKVISALKNKAEEVKI</sequence>
<dbReference type="Pfam" id="PF00436">
    <property type="entry name" value="SSB"/>
    <property type="match status" value="1"/>
</dbReference>
<comment type="caution">
    <text evidence="2">Lacks conserved residue(s) required for the propagation of feature annotation.</text>
</comment>
<dbReference type="STRING" id="89093.SAMN04488558_105123"/>
<dbReference type="GO" id="GO:0006260">
    <property type="term" value="P:DNA replication"/>
    <property type="evidence" value="ECO:0007669"/>
    <property type="project" value="InterPro"/>
</dbReference>
<dbReference type="SUPFAM" id="SSF50249">
    <property type="entry name" value="Nucleic acid-binding proteins"/>
    <property type="match status" value="1"/>
</dbReference>
<dbReference type="AlphaFoldDB" id="A0A1H9DFZ2"/>
<organism evidence="4 5">
    <name type="scientific">Ignavigranum ruoffiae</name>
    <dbReference type="NCBI Taxonomy" id="89093"/>
    <lineage>
        <taxon>Bacteria</taxon>
        <taxon>Bacillati</taxon>
        <taxon>Bacillota</taxon>
        <taxon>Bacilli</taxon>
        <taxon>Lactobacillales</taxon>
        <taxon>Aerococcaceae</taxon>
        <taxon>Ignavigranum</taxon>
    </lineage>
</organism>
<dbReference type="PANTHER" id="PTHR10302">
    <property type="entry name" value="SINGLE-STRANDED DNA-BINDING PROTEIN"/>
    <property type="match status" value="1"/>
</dbReference>
<dbReference type="PANTHER" id="PTHR10302:SF27">
    <property type="entry name" value="SINGLE-STRANDED DNA-BINDING PROTEIN"/>
    <property type="match status" value="1"/>
</dbReference>
<dbReference type="GO" id="GO:0003697">
    <property type="term" value="F:single-stranded DNA binding"/>
    <property type="evidence" value="ECO:0007669"/>
    <property type="project" value="UniProtKB-UniRule"/>
</dbReference>
<evidence type="ECO:0000313" key="4">
    <source>
        <dbReference type="EMBL" id="SEQ12227.1"/>
    </source>
</evidence>
<accession>A0A1H9DFZ2</accession>
<name>A0A1H9DFZ2_9LACT</name>
<dbReference type="Gene3D" id="2.40.50.140">
    <property type="entry name" value="Nucleic acid-binding proteins"/>
    <property type="match status" value="1"/>
</dbReference>
<evidence type="ECO:0000313" key="5">
    <source>
        <dbReference type="Proteomes" id="UP000198833"/>
    </source>
</evidence>
<keyword evidence="1 2" id="KW-0238">DNA-binding</keyword>
<evidence type="ECO:0000256" key="1">
    <source>
        <dbReference type="ARBA" id="ARBA00023125"/>
    </source>
</evidence>
<dbReference type="HAMAP" id="MF_00984">
    <property type="entry name" value="SSB"/>
    <property type="match status" value="1"/>
</dbReference>
<dbReference type="InterPro" id="IPR012340">
    <property type="entry name" value="NA-bd_OB-fold"/>
</dbReference>
<dbReference type="OrthoDB" id="9809878at2"/>
<dbReference type="PROSITE" id="PS50935">
    <property type="entry name" value="SSB"/>
    <property type="match status" value="1"/>
</dbReference>
<dbReference type="CDD" id="cd04496">
    <property type="entry name" value="SSB_OBF"/>
    <property type="match status" value="1"/>
</dbReference>
<dbReference type="InterPro" id="IPR000424">
    <property type="entry name" value="Primosome_PriB/ssb"/>
</dbReference>
<comment type="subunit">
    <text evidence="2">Homotetramer.</text>
</comment>
<keyword evidence="5" id="KW-1185">Reference proteome</keyword>
<evidence type="ECO:0000256" key="3">
    <source>
        <dbReference type="RuleBase" id="RU000524"/>
    </source>
</evidence>
<dbReference type="RefSeq" id="WP_092571659.1">
    <property type="nucleotide sequence ID" value="NZ_CALUDV010000001.1"/>
</dbReference>
<gene>
    <name evidence="4" type="ORF">SAMN04488558_105123</name>
</gene>
<evidence type="ECO:0000256" key="2">
    <source>
        <dbReference type="HAMAP-Rule" id="MF_00984"/>
    </source>
</evidence>
<dbReference type="EMBL" id="FOEN01000005">
    <property type="protein sequence ID" value="SEQ12227.1"/>
    <property type="molecule type" value="Genomic_DNA"/>
</dbReference>
<dbReference type="Proteomes" id="UP000198833">
    <property type="component" value="Unassembled WGS sequence"/>
</dbReference>
<protein>
    <recommendedName>
        <fullName evidence="2 3">Single-stranded DNA-binding protein</fullName>
        <shortName evidence="2">SSB</shortName>
    </recommendedName>
</protein>
<reference evidence="4 5" key="1">
    <citation type="submission" date="2016-10" db="EMBL/GenBank/DDBJ databases">
        <authorList>
            <person name="de Groot N.N."/>
        </authorList>
    </citation>
    <scope>NUCLEOTIDE SEQUENCE [LARGE SCALE GENOMIC DNA]</scope>
    <source>
        <strain evidence="4 5">DSM 15695</strain>
    </source>
</reference>